<evidence type="ECO:0000313" key="2">
    <source>
        <dbReference type="EMBL" id="KAK7067636.1"/>
    </source>
</evidence>
<feature type="non-terminal residue" evidence="2">
    <location>
        <position position="69"/>
    </location>
</feature>
<keyword evidence="1" id="KW-0472">Membrane</keyword>
<accession>A0AAN8WKC6</accession>
<name>A0AAN8WKC6_HALRR</name>
<evidence type="ECO:0000256" key="1">
    <source>
        <dbReference type="SAM" id="Phobius"/>
    </source>
</evidence>
<keyword evidence="1" id="KW-1133">Transmembrane helix</keyword>
<proteinExistence type="predicted"/>
<reference evidence="2 3" key="1">
    <citation type="submission" date="2023-11" db="EMBL/GenBank/DDBJ databases">
        <title>Halocaridina rubra genome assembly.</title>
        <authorList>
            <person name="Smith C."/>
        </authorList>
    </citation>
    <scope>NUCLEOTIDE SEQUENCE [LARGE SCALE GENOMIC DNA]</scope>
    <source>
        <strain evidence="2">EP-1</strain>
        <tissue evidence="2">Whole</tissue>
    </source>
</reference>
<protein>
    <submittedName>
        <fullName evidence="2">Uncharacterized protein</fullName>
    </submittedName>
</protein>
<gene>
    <name evidence="2" type="ORF">SK128_021077</name>
</gene>
<dbReference type="AlphaFoldDB" id="A0AAN8WKC6"/>
<keyword evidence="3" id="KW-1185">Reference proteome</keyword>
<dbReference type="Proteomes" id="UP001381693">
    <property type="component" value="Unassembled WGS sequence"/>
</dbReference>
<sequence>MAVIPLARSDEISTHPLIFTIVKTIIVIFMDIVCNIVILHAENLRGLQITIAVHTDAFQRQTLTQQDYN</sequence>
<dbReference type="EMBL" id="JAXCGZ010017895">
    <property type="protein sequence ID" value="KAK7067636.1"/>
    <property type="molecule type" value="Genomic_DNA"/>
</dbReference>
<feature type="transmembrane region" description="Helical" evidence="1">
    <location>
        <begin position="17"/>
        <end position="39"/>
    </location>
</feature>
<evidence type="ECO:0000313" key="3">
    <source>
        <dbReference type="Proteomes" id="UP001381693"/>
    </source>
</evidence>
<organism evidence="2 3">
    <name type="scientific">Halocaridina rubra</name>
    <name type="common">Hawaiian red shrimp</name>
    <dbReference type="NCBI Taxonomy" id="373956"/>
    <lineage>
        <taxon>Eukaryota</taxon>
        <taxon>Metazoa</taxon>
        <taxon>Ecdysozoa</taxon>
        <taxon>Arthropoda</taxon>
        <taxon>Crustacea</taxon>
        <taxon>Multicrustacea</taxon>
        <taxon>Malacostraca</taxon>
        <taxon>Eumalacostraca</taxon>
        <taxon>Eucarida</taxon>
        <taxon>Decapoda</taxon>
        <taxon>Pleocyemata</taxon>
        <taxon>Caridea</taxon>
        <taxon>Atyoidea</taxon>
        <taxon>Atyidae</taxon>
        <taxon>Halocaridina</taxon>
    </lineage>
</organism>
<keyword evidence="1" id="KW-0812">Transmembrane</keyword>
<comment type="caution">
    <text evidence="2">The sequence shown here is derived from an EMBL/GenBank/DDBJ whole genome shotgun (WGS) entry which is preliminary data.</text>
</comment>